<dbReference type="PROSITE" id="PS50994">
    <property type="entry name" value="INTEGRASE"/>
    <property type="match status" value="1"/>
</dbReference>
<keyword evidence="3" id="KW-0540">Nuclease</keyword>
<feature type="domain" description="Integrase catalytic" evidence="15">
    <location>
        <begin position="252"/>
        <end position="346"/>
    </location>
</feature>
<keyword evidence="7" id="KW-0460">Magnesium</keyword>
<name>A0A0L6VG82_9BASI</name>
<dbReference type="GO" id="GO:0003964">
    <property type="term" value="F:RNA-directed DNA polymerase activity"/>
    <property type="evidence" value="ECO:0007669"/>
    <property type="project" value="UniProtKB-KW"/>
</dbReference>
<evidence type="ECO:0000256" key="6">
    <source>
        <dbReference type="ARBA" id="ARBA00022801"/>
    </source>
</evidence>
<evidence type="ECO:0000256" key="2">
    <source>
        <dbReference type="ARBA" id="ARBA00022695"/>
    </source>
</evidence>
<dbReference type="OrthoDB" id="413122at2759"/>
<organism evidence="16 17">
    <name type="scientific">Puccinia sorghi</name>
    <dbReference type="NCBI Taxonomy" id="27349"/>
    <lineage>
        <taxon>Eukaryota</taxon>
        <taxon>Fungi</taxon>
        <taxon>Dikarya</taxon>
        <taxon>Basidiomycota</taxon>
        <taxon>Pucciniomycotina</taxon>
        <taxon>Pucciniomycetes</taxon>
        <taxon>Pucciniales</taxon>
        <taxon>Pucciniaceae</taxon>
        <taxon>Puccinia</taxon>
    </lineage>
</organism>
<evidence type="ECO:0000256" key="9">
    <source>
        <dbReference type="ARBA" id="ARBA00022908"/>
    </source>
</evidence>
<dbReference type="GO" id="GO:0046872">
    <property type="term" value="F:metal ion binding"/>
    <property type="evidence" value="ECO:0007669"/>
    <property type="project" value="UniProtKB-KW"/>
</dbReference>
<protein>
    <recommendedName>
        <fullName evidence="15">Integrase catalytic domain-containing protein</fullName>
    </recommendedName>
</protein>
<keyword evidence="4" id="KW-0479">Metal-binding</keyword>
<dbReference type="GO" id="GO:0032196">
    <property type="term" value="P:transposition"/>
    <property type="evidence" value="ECO:0007669"/>
    <property type="project" value="UniProtKB-KW"/>
</dbReference>
<reference evidence="16 17" key="1">
    <citation type="submission" date="2015-08" db="EMBL/GenBank/DDBJ databases">
        <title>Next Generation Sequencing and Analysis of the Genome of Puccinia sorghi L Schw, the Causal Agent of Maize Common Rust.</title>
        <authorList>
            <person name="Rochi L."/>
            <person name="Burguener G."/>
            <person name="Darino M."/>
            <person name="Turjanski A."/>
            <person name="Kreff E."/>
            <person name="Dieguez M.J."/>
            <person name="Sacco F."/>
        </authorList>
    </citation>
    <scope>NUCLEOTIDE SEQUENCE [LARGE SCALE GENOMIC DNA]</scope>
    <source>
        <strain evidence="16 17">RO10H11247</strain>
    </source>
</reference>
<evidence type="ECO:0000256" key="13">
    <source>
        <dbReference type="ARBA" id="ARBA00048173"/>
    </source>
</evidence>
<evidence type="ECO:0000256" key="10">
    <source>
        <dbReference type="ARBA" id="ARBA00022918"/>
    </source>
</evidence>
<dbReference type="InterPro" id="IPR039537">
    <property type="entry name" value="Retrotran_Ty1/copia-like"/>
</dbReference>
<dbReference type="Proteomes" id="UP000037035">
    <property type="component" value="Unassembled WGS sequence"/>
</dbReference>
<dbReference type="PANTHER" id="PTHR42648">
    <property type="entry name" value="TRANSPOSASE, PUTATIVE-RELATED"/>
    <property type="match status" value="1"/>
</dbReference>
<evidence type="ECO:0000256" key="1">
    <source>
        <dbReference type="ARBA" id="ARBA00022578"/>
    </source>
</evidence>
<keyword evidence="10" id="KW-0695">RNA-directed DNA polymerase</keyword>
<evidence type="ECO:0000313" key="16">
    <source>
        <dbReference type="EMBL" id="KNZ59744.1"/>
    </source>
</evidence>
<dbReference type="GO" id="GO:0003723">
    <property type="term" value="F:RNA binding"/>
    <property type="evidence" value="ECO:0007669"/>
    <property type="project" value="UniProtKB-KW"/>
</dbReference>
<dbReference type="GO" id="GO:0015074">
    <property type="term" value="P:DNA integration"/>
    <property type="evidence" value="ECO:0007669"/>
    <property type="project" value="UniProtKB-KW"/>
</dbReference>
<proteinExistence type="predicted"/>
<keyword evidence="2" id="KW-0548">Nucleotidyltransferase</keyword>
<dbReference type="PANTHER" id="PTHR42648:SF11">
    <property type="entry name" value="TRANSPOSON TY4-P GAG-POL POLYPROTEIN"/>
    <property type="match status" value="1"/>
</dbReference>
<dbReference type="VEuPathDB" id="FungiDB:VP01_166g6"/>
<dbReference type="GO" id="GO:0004519">
    <property type="term" value="F:endonuclease activity"/>
    <property type="evidence" value="ECO:0007669"/>
    <property type="project" value="UniProtKB-KW"/>
</dbReference>
<dbReference type="Pfam" id="PF00665">
    <property type="entry name" value="rve"/>
    <property type="match status" value="1"/>
</dbReference>
<keyword evidence="1" id="KW-0815">Transposition</keyword>
<dbReference type="InterPro" id="IPR001584">
    <property type="entry name" value="Integrase_cat-core"/>
</dbReference>
<gene>
    <name evidence="16" type="ORF">VP01_166g6</name>
</gene>
<keyword evidence="11" id="KW-0808">Transferase</keyword>
<sequence>MPWKLSTRRPQKRSGLQSLTILPHPRPQTKLVSSTPCFTSNSNWPIHHILPHSPQNPSFYDQHQSTDNSLQQINHCGASNSGLSSDRGGKEMQARMAQSLFYQPQKTQLLVPIPSVLAAFIPLFPSSLPSSYLTQALHPIWWIGIINLKNEFGDHFLSHFLYVPQLVVNLLSVRCLVLEEYDVQFYKNHFSIFRDNEIAMSGRYEGNLPCLNFINVQEKSFLLASEELHKSLGHVRYARLGQKLGIPLRNTNKSRPFEKLHLDLIGPISPTSRENDRYILTVVDSNTRYCSATPINLKSDVFEVLSEILNYEAKRFGYYPSVLHSDRGHEFINATMEDYCKEHLIKCFSTLTLNQIPSHKSNKSPYELFKGKSLPLDFFHPIGNPVSFLNEPKNPGSKLYPKGSKGRLIGYNEEHAILSDSCGRWENHRHKECAIFVL</sequence>
<keyword evidence="12" id="KW-0233">DNA recombination</keyword>
<evidence type="ECO:0000313" key="17">
    <source>
        <dbReference type="Proteomes" id="UP000037035"/>
    </source>
</evidence>
<evidence type="ECO:0000256" key="12">
    <source>
        <dbReference type="ARBA" id="ARBA00023172"/>
    </source>
</evidence>
<dbReference type="GO" id="GO:0003887">
    <property type="term" value="F:DNA-directed DNA polymerase activity"/>
    <property type="evidence" value="ECO:0007669"/>
    <property type="project" value="UniProtKB-KW"/>
</dbReference>
<keyword evidence="9" id="KW-0229">DNA integration</keyword>
<dbReference type="GO" id="GO:0006310">
    <property type="term" value="P:DNA recombination"/>
    <property type="evidence" value="ECO:0007669"/>
    <property type="project" value="UniProtKB-KW"/>
</dbReference>
<accession>A0A0L6VG82</accession>
<evidence type="ECO:0000256" key="5">
    <source>
        <dbReference type="ARBA" id="ARBA00022759"/>
    </source>
</evidence>
<evidence type="ECO:0000256" key="8">
    <source>
        <dbReference type="ARBA" id="ARBA00022884"/>
    </source>
</evidence>
<dbReference type="EMBL" id="LAVV01006470">
    <property type="protein sequence ID" value="KNZ59744.1"/>
    <property type="molecule type" value="Genomic_DNA"/>
</dbReference>
<evidence type="ECO:0000256" key="3">
    <source>
        <dbReference type="ARBA" id="ARBA00022722"/>
    </source>
</evidence>
<dbReference type="GO" id="GO:0016787">
    <property type="term" value="F:hydrolase activity"/>
    <property type="evidence" value="ECO:0007669"/>
    <property type="project" value="UniProtKB-KW"/>
</dbReference>
<keyword evidence="6" id="KW-0378">Hydrolase</keyword>
<evidence type="ECO:0000256" key="7">
    <source>
        <dbReference type="ARBA" id="ARBA00022842"/>
    </source>
</evidence>
<keyword evidence="5" id="KW-0255">Endonuclease</keyword>
<dbReference type="AlphaFoldDB" id="A0A0L6VG82"/>
<dbReference type="SUPFAM" id="SSF53098">
    <property type="entry name" value="Ribonuclease H-like"/>
    <property type="match status" value="1"/>
</dbReference>
<dbReference type="GO" id="GO:0005634">
    <property type="term" value="C:nucleus"/>
    <property type="evidence" value="ECO:0007669"/>
    <property type="project" value="UniProtKB-ARBA"/>
</dbReference>
<keyword evidence="17" id="KW-1185">Reference proteome</keyword>
<dbReference type="InterPro" id="IPR036397">
    <property type="entry name" value="RNaseH_sf"/>
</dbReference>
<keyword evidence="8" id="KW-0694">RNA-binding</keyword>
<comment type="catalytic activity">
    <reaction evidence="14">
        <text>DNA(n) + a 2'-deoxyribonucleoside 5'-triphosphate = DNA(n+1) + diphosphate</text>
        <dbReference type="Rhea" id="RHEA:22508"/>
        <dbReference type="Rhea" id="RHEA-COMP:17339"/>
        <dbReference type="Rhea" id="RHEA-COMP:17340"/>
        <dbReference type="ChEBI" id="CHEBI:33019"/>
        <dbReference type="ChEBI" id="CHEBI:61560"/>
        <dbReference type="ChEBI" id="CHEBI:173112"/>
        <dbReference type="EC" id="2.7.7.7"/>
    </reaction>
</comment>
<dbReference type="InterPro" id="IPR012337">
    <property type="entry name" value="RNaseH-like_sf"/>
</dbReference>
<evidence type="ECO:0000256" key="4">
    <source>
        <dbReference type="ARBA" id="ARBA00022723"/>
    </source>
</evidence>
<comment type="caution">
    <text evidence="16">The sequence shown here is derived from an EMBL/GenBank/DDBJ whole genome shotgun (WGS) entry which is preliminary data.</text>
</comment>
<evidence type="ECO:0000256" key="11">
    <source>
        <dbReference type="ARBA" id="ARBA00022932"/>
    </source>
</evidence>
<comment type="catalytic activity">
    <reaction evidence="13">
        <text>DNA(n) + a 2'-deoxyribonucleoside 5'-triphosphate = DNA(n+1) + diphosphate</text>
        <dbReference type="Rhea" id="RHEA:22508"/>
        <dbReference type="Rhea" id="RHEA-COMP:17339"/>
        <dbReference type="Rhea" id="RHEA-COMP:17340"/>
        <dbReference type="ChEBI" id="CHEBI:33019"/>
        <dbReference type="ChEBI" id="CHEBI:61560"/>
        <dbReference type="ChEBI" id="CHEBI:173112"/>
        <dbReference type="EC" id="2.7.7.49"/>
    </reaction>
</comment>
<evidence type="ECO:0000259" key="15">
    <source>
        <dbReference type="PROSITE" id="PS50994"/>
    </source>
</evidence>
<evidence type="ECO:0000256" key="14">
    <source>
        <dbReference type="ARBA" id="ARBA00049244"/>
    </source>
</evidence>
<keyword evidence="11" id="KW-0239">DNA-directed DNA polymerase</keyword>
<dbReference type="Gene3D" id="3.30.420.10">
    <property type="entry name" value="Ribonuclease H-like superfamily/Ribonuclease H"/>
    <property type="match status" value="1"/>
</dbReference>